<dbReference type="EMBL" id="CP094669">
    <property type="protein sequence ID" value="UOG75168.1"/>
    <property type="molecule type" value="Genomic_DNA"/>
</dbReference>
<sequence>MFYKAKLALTFLVCLTSVVAHAQQRNANVLIVHPAVGETINKQEKITYGLFPYYSADKFQEARFLRFLAADSARSTITLQTTFRNGKERSQPFTEREFEDVRNQIERNKMLADSLGQTYFVELIAGSSFTGVLVAQRETELEFTITDLGRITIQKANIRQLVPLTPAQAQRGWEPVGNGTRMFFAPTARNLRKGEGYVQNIDIIFFGANYGITDNFSLGVLFPLVPGLGGVLAITPKVSAPVSEKFSVGAGVLYGRAFGFGGSSGAGIGYGVATYGGADHNATLGLGYVFVDGENESTPVVVVGGATRVSRRFSILNETYITNEGFFGLVGGRIAATRLSGSLGFLYGSYIGGIYPAYVEVAYRFGKTK</sequence>
<feature type="chain" id="PRO_5045660954" evidence="1">
    <location>
        <begin position="23"/>
        <end position="369"/>
    </location>
</feature>
<proteinExistence type="predicted"/>
<reference evidence="2 3" key="1">
    <citation type="submission" date="2022-03" db="EMBL/GenBank/DDBJ databases">
        <title>Hymenobactersp. isolated from the air.</title>
        <authorList>
            <person name="Won M."/>
            <person name="Kwon S.-W."/>
        </authorList>
    </citation>
    <scope>NUCLEOTIDE SEQUENCE [LARGE SCALE GENOMIC DNA]</scope>
    <source>
        <strain evidence="2 3">KACC 21982</strain>
    </source>
</reference>
<dbReference type="RefSeq" id="WP_243799050.1">
    <property type="nucleotide sequence ID" value="NZ_CP094669.1"/>
</dbReference>
<accession>A0ABY4CY25</accession>
<evidence type="ECO:0000256" key="1">
    <source>
        <dbReference type="SAM" id="SignalP"/>
    </source>
</evidence>
<keyword evidence="3" id="KW-1185">Reference proteome</keyword>
<gene>
    <name evidence="2" type="ORF">MTX78_00885</name>
</gene>
<evidence type="ECO:0000313" key="2">
    <source>
        <dbReference type="EMBL" id="UOG75168.1"/>
    </source>
</evidence>
<evidence type="ECO:0000313" key="3">
    <source>
        <dbReference type="Proteomes" id="UP000831113"/>
    </source>
</evidence>
<protein>
    <submittedName>
        <fullName evidence="2">Uncharacterized protein</fullName>
    </submittedName>
</protein>
<feature type="signal peptide" evidence="1">
    <location>
        <begin position="1"/>
        <end position="22"/>
    </location>
</feature>
<keyword evidence="1" id="KW-0732">Signal</keyword>
<name>A0ABY4CY25_9BACT</name>
<organism evidence="2 3">
    <name type="scientific">Hymenobacter tibetensis</name>
    <dbReference type="NCBI Taxonomy" id="497967"/>
    <lineage>
        <taxon>Bacteria</taxon>
        <taxon>Pseudomonadati</taxon>
        <taxon>Bacteroidota</taxon>
        <taxon>Cytophagia</taxon>
        <taxon>Cytophagales</taxon>
        <taxon>Hymenobacteraceae</taxon>
        <taxon>Hymenobacter</taxon>
    </lineage>
</organism>
<dbReference type="Proteomes" id="UP000831113">
    <property type="component" value="Chromosome"/>
</dbReference>